<keyword evidence="4 8" id="KW-0479">Metal-binding</keyword>
<keyword evidence="3" id="KW-0645">Protease</keyword>
<dbReference type="SUPFAM" id="SSF101821">
    <property type="entry name" value="Aminopeptidase/glucanase lid domain"/>
    <property type="match status" value="1"/>
</dbReference>
<dbReference type="Proteomes" id="UP000262583">
    <property type="component" value="Chromosome"/>
</dbReference>
<name>A0A2Z4Y7B0_SUMC1</name>
<evidence type="ECO:0000256" key="2">
    <source>
        <dbReference type="ARBA" id="ARBA00022438"/>
    </source>
</evidence>
<keyword evidence="2 9" id="KW-0031">Aminopeptidase</keyword>
<feature type="active site" description="Proton acceptor" evidence="7">
    <location>
        <position position="220"/>
    </location>
</feature>
<evidence type="ECO:0000256" key="1">
    <source>
        <dbReference type="ARBA" id="ARBA00006272"/>
    </source>
</evidence>
<feature type="binding site" evidence="8">
    <location>
        <position position="331"/>
    </location>
    <ligand>
        <name>Zn(2+)</name>
        <dbReference type="ChEBI" id="CHEBI:29105"/>
        <label>2</label>
    </ligand>
</feature>
<gene>
    <name evidence="9" type="ORF">BRCON_1508</name>
</gene>
<proteinExistence type="inferred from homology"/>
<evidence type="ECO:0000256" key="5">
    <source>
        <dbReference type="ARBA" id="ARBA00022801"/>
    </source>
</evidence>
<dbReference type="SUPFAM" id="SSF53187">
    <property type="entry name" value="Zn-dependent exopeptidases"/>
    <property type="match status" value="1"/>
</dbReference>
<keyword evidence="5" id="KW-0378">Hydrolase</keyword>
<dbReference type="PIRSF" id="PIRSF001123">
    <property type="entry name" value="PepA_GA"/>
    <property type="match status" value="1"/>
</dbReference>
<feature type="binding site" evidence="8">
    <location>
        <position position="243"/>
    </location>
    <ligand>
        <name>Zn(2+)</name>
        <dbReference type="ChEBI" id="CHEBI:29105"/>
        <label>1</label>
    </ligand>
</feature>
<evidence type="ECO:0000256" key="8">
    <source>
        <dbReference type="PIRSR" id="PIRSR001123-2"/>
    </source>
</evidence>
<evidence type="ECO:0000256" key="3">
    <source>
        <dbReference type="ARBA" id="ARBA00022670"/>
    </source>
</evidence>
<evidence type="ECO:0000313" key="10">
    <source>
        <dbReference type="Proteomes" id="UP000262583"/>
    </source>
</evidence>
<dbReference type="KEGG" id="schv:BRCON_1508"/>
<feature type="binding site" evidence="8">
    <location>
        <position position="187"/>
    </location>
    <ligand>
        <name>Zn(2+)</name>
        <dbReference type="ChEBI" id="CHEBI:29105"/>
        <label>1</label>
    </ligand>
</feature>
<feature type="binding site" evidence="8">
    <location>
        <position position="221"/>
    </location>
    <ligand>
        <name>Zn(2+)</name>
        <dbReference type="ChEBI" id="CHEBI:29105"/>
        <label>2</label>
    </ligand>
</feature>
<dbReference type="Gene3D" id="3.40.630.10">
    <property type="entry name" value="Zn peptidases"/>
    <property type="match status" value="1"/>
</dbReference>
<dbReference type="PANTHER" id="PTHR32481:SF0">
    <property type="entry name" value="AMINOPEPTIDASE YPDE-RELATED"/>
    <property type="match status" value="1"/>
</dbReference>
<feature type="binding site" evidence="8">
    <location>
        <position position="187"/>
    </location>
    <ligand>
        <name>Zn(2+)</name>
        <dbReference type="ChEBI" id="CHEBI:29105"/>
        <label>2</label>
    </ligand>
</feature>
<dbReference type="InterPro" id="IPR023367">
    <property type="entry name" value="Peptidase_M42_dom2"/>
</dbReference>
<evidence type="ECO:0000256" key="4">
    <source>
        <dbReference type="ARBA" id="ARBA00022723"/>
    </source>
</evidence>
<dbReference type="PANTHER" id="PTHR32481">
    <property type="entry name" value="AMINOPEPTIDASE"/>
    <property type="match status" value="1"/>
</dbReference>
<dbReference type="GO" id="GO:0046872">
    <property type="term" value="F:metal ion binding"/>
    <property type="evidence" value="ECO:0007669"/>
    <property type="project" value="UniProtKB-UniRule"/>
</dbReference>
<dbReference type="CDD" id="cd05656">
    <property type="entry name" value="M42_Frv"/>
    <property type="match status" value="1"/>
</dbReference>
<dbReference type="AlphaFoldDB" id="A0A2Z4Y7B0"/>
<organism evidence="9 10">
    <name type="scientific">Sumerlaea chitinivorans</name>
    <dbReference type="NCBI Taxonomy" id="2250252"/>
    <lineage>
        <taxon>Bacteria</taxon>
        <taxon>Candidatus Sumerlaeota</taxon>
        <taxon>Candidatus Sumerlaeia</taxon>
        <taxon>Candidatus Sumerlaeales</taxon>
        <taxon>Candidatus Sumerlaeaceae</taxon>
        <taxon>Candidatus Sumerlaea</taxon>
    </lineage>
</organism>
<evidence type="ECO:0000256" key="6">
    <source>
        <dbReference type="PIRNR" id="PIRNR001123"/>
    </source>
</evidence>
<sequence>MSGTFPDPEYVIELLQELTCCHGVSGFEDDVRTCVERHLRGQVDELSVDALGNLVAVVNASTDSAPTLLLDAHMDEIGLVIAHVETDGALRFALVGGWDERLLPGQRVQLRTREGKFIDGVIGTPPPHIQRDEDRKKPYSAEALFIDIGARSRAEVDATGLRIGDSGVVWQPFQRLLPPYVTGKAFDDRVGCALLILLLRRLASEPRLPIHVVGLFSTFEEIGARGALAAAYRIAPDVALVLEGTVAADVPGVPEARCPSRIGGGPALTIMDRNTHCTPRLVRFIEEVADHAGIPWQHKRPIFGGSDAARIHTTRGGVPTAIVSVPCRYIHSSVSLMSLEDFAHTYALLEKTVWEMPRFLASAQNG</sequence>
<dbReference type="Pfam" id="PF05343">
    <property type="entry name" value="Peptidase_M42"/>
    <property type="match status" value="1"/>
</dbReference>
<dbReference type="InterPro" id="IPR008007">
    <property type="entry name" value="Peptidase_M42"/>
</dbReference>
<dbReference type="InterPro" id="IPR051464">
    <property type="entry name" value="Peptidase_M42_aminopept"/>
</dbReference>
<comment type="similarity">
    <text evidence="1 6">Belongs to the peptidase M42 family.</text>
</comment>
<evidence type="ECO:0000313" key="9">
    <source>
        <dbReference type="EMBL" id="AXA36285.1"/>
    </source>
</evidence>
<evidence type="ECO:0000256" key="7">
    <source>
        <dbReference type="PIRSR" id="PIRSR001123-1"/>
    </source>
</evidence>
<dbReference type="GO" id="GO:0004177">
    <property type="term" value="F:aminopeptidase activity"/>
    <property type="evidence" value="ECO:0007669"/>
    <property type="project" value="UniProtKB-UniRule"/>
</dbReference>
<comment type="cofactor">
    <cofactor evidence="8">
        <name>a divalent metal cation</name>
        <dbReference type="ChEBI" id="CHEBI:60240"/>
    </cofactor>
    <text evidence="8">Binds 2 divalent metal cations per subunit.</text>
</comment>
<dbReference type="EMBL" id="CP030759">
    <property type="protein sequence ID" value="AXA36285.1"/>
    <property type="molecule type" value="Genomic_DNA"/>
</dbReference>
<feature type="binding site" evidence="8">
    <location>
        <position position="73"/>
    </location>
    <ligand>
        <name>Zn(2+)</name>
        <dbReference type="ChEBI" id="CHEBI:29105"/>
        <label>1</label>
    </ligand>
</feature>
<dbReference type="Gene3D" id="2.40.30.40">
    <property type="entry name" value="Peptidase M42, domain 2"/>
    <property type="match status" value="1"/>
</dbReference>
<reference evidence="9 10" key="1">
    <citation type="submission" date="2018-05" db="EMBL/GenBank/DDBJ databases">
        <title>A metagenomic window into the 2 km-deep terrestrial subsurface aquifer revealed taxonomically and functionally diverse microbial community comprising novel uncultured bacterial lineages.</title>
        <authorList>
            <person name="Kadnikov V.V."/>
            <person name="Mardanov A.V."/>
            <person name="Beletsky A.V."/>
            <person name="Banks D."/>
            <person name="Pimenov N.V."/>
            <person name="Frank Y.A."/>
            <person name="Karnachuk O.V."/>
            <person name="Ravin N.V."/>
        </authorList>
    </citation>
    <scope>NUCLEOTIDE SEQUENCE [LARGE SCALE GENOMIC DNA]</scope>
    <source>
        <strain evidence="9">BY</strain>
    </source>
</reference>
<protein>
    <submittedName>
        <fullName evidence="9">Deblocking aminopeptidase</fullName>
    </submittedName>
</protein>
<dbReference type="GO" id="GO:0006508">
    <property type="term" value="P:proteolysis"/>
    <property type="evidence" value="ECO:0007669"/>
    <property type="project" value="UniProtKB-KW"/>
</dbReference>
<accession>A0A2Z4Y7B0</accession>